<keyword evidence="2" id="KW-0274">FAD</keyword>
<evidence type="ECO:0000259" key="3">
    <source>
        <dbReference type="Pfam" id="PF01494"/>
    </source>
</evidence>
<evidence type="ECO:0000256" key="1">
    <source>
        <dbReference type="ARBA" id="ARBA00022630"/>
    </source>
</evidence>
<keyword evidence="1" id="KW-0285">Flavoprotein</keyword>
<dbReference type="PANTHER" id="PTHR43004:SF21">
    <property type="entry name" value="FAD-BINDING DOMAIN-CONTAINING PROTEIN-RELATED"/>
    <property type="match status" value="1"/>
</dbReference>
<dbReference type="GO" id="GO:0016709">
    <property type="term" value="F:oxidoreductase activity, acting on paired donors, with incorporation or reduction of molecular oxygen, NAD(P)H as one donor, and incorporation of one atom of oxygen"/>
    <property type="evidence" value="ECO:0007669"/>
    <property type="project" value="UniProtKB-ARBA"/>
</dbReference>
<organism evidence="4 5">
    <name type="scientific">Nocardioides zeae</name>
    <dbReference type="NCBI Taxonomy" id="1457234"/>
    <lineage>
        <taxon>Bacteria</taxon>
        <taxon>Bacillati</taxon>
        <taxon>Actinomycetota</taxon>
        <taxon>Actinomycetes</taxon>
        <taxon>Propionibacteriales</taxon>
        <taxon>Nocardioidaceae</taxon>
        <taxon>Nocardioides</taxon>
    </lineage>
</organism>
<protein>
    <submittedName>
        <fullName evidence="4">2-polyprenyl-6-methoxyphenol hydroxylase</fullName>
    </submittedName>
</protein>
<keyword evidence="5" id="KW-1185">Reference proteome</keyword>
<dbReference type="Gene3D" id="3.50.50.60">
    <property type="entry name" value="FAD/NAD(P)-binding domain"/>
    <property type="match status" value="1"/>
</dbReference>
<name>A0A6P0HLW9_9ACTN</name>
<dbReference type="AlphaFoldDB" id="A0A6P0HLW9"/>
<dbReference type="Proteomes" id="UP000468687">
    <property type="component" value="Unassembled WGS sequence"/>
</dbReference>
<dbReference type="SUPFAM" id="SSF51905">
    <property type="entry name" value="FAD/NAD(P)-binding domain"/>
    <property type="match status" value="1"/>
</dbReference>
<reference evidence="4 5" key="1">
    <citation type="journal article" date="2014" name="Int. J. Syst. Evol. Microbiol.">
        <title>Nocardioides zeae sp. nov., isolated from the stem of Zea mays.</title>
        <authorList>
            <person name="Glaeser S.P."/>
            <person name="McInroy J.A."/>
            <person name="Busse H.J."/>
            <person name="Kampfer P."/>
        </authorList>
    </citation>
    <scope>NUCLEOTIDE SEQUENCE [LARGE SCALE GENOMIC DNA]</scope>
    <source>
        <strain evidence="4 5">JCM 30728</strain>
    </source>
</reference>
<dbReference type="Gene3D" id="3.40.30.120">
    <property type="match status" value="1"/>
</dbReference>
<dbReference type="Gene3D" id="3.30.9.10">
    <property type="entry name" value="D-Amino Acid Oxidase, subunit A, domain 2"/>
    <property type="match status" value="1"/>
</dbReference>
<dbReference type="PANTHER" id="PTHR43004">
    <property type="entry name" value="TRK SYSTEM POTASSIUM UPTAKE PROTEIN"/>
    <property type="match status" value="1"/>
</dbReference>
<dbReference type="NCBIfam" id="NF004780">
    <property type="entry name" value="PRK06126.1"/>
    <property type="match status" value="1"/>
</dbReference>
<dbReference type="GO" id="GO:0071949">
    <property type="term" value="F:FAD binding"/>
    <property type="evidence" value="ECO:0007669"/>
    <property type="project" value="InterPro"/>
</dbReference>
<dbReference type="Pfam" id="PF01494">
    <property type="entry name" value="FAD_binding_3"/>
    <property type="match status" value="1"/>
</dbReference>
<dbReference type="PRINTS" id="PR00420">
    <property type="entry name" value="RNGMNOXGNASE"/>
</dbReference>
<sequence>MSQNAAAHEYDVVVAGAGPTGLVLAIDLGRRGVRTLLVEKDPTTKEWPKMDRSNARTMEIFRRLGLADEVRGLGYPAEASMDVLVVSSLAEQPLTVLEYATVAEHRTAIAASRDGSEPLEPYQLVSQNDLEPLLRSVAETTPGVDVRFGCEVLDFSQDEDGVTVSLGGAGGGAVRAGYLVGCDGGVSTVRKKLGIPLSGRGGIGELVQVTFNSEELYERIPIGKGRHYYFADERGAGFVVQGSRRQFSLNLRTKPDEPDLDLETEIRSRVGFDVDLRVVNSRRWKMHLLLADRYRDGRVFIAGDAAHLVIPTGGLGMNTGVGDANDLAWKLAGTIHGWGGPELLDSYEIERRAVGVRNVEASGWAAEGMFLWQSEWRPEISEDTPEGAEVRRKLAAAAQEHHRRVYEMVGVELGYSYAGSPLVVTEDDDPRAWDTITYTPTGRPGTRLPHVWLSDGRAVQDALGADYALLDLTGEADTAVVEAAFARLGAPLDVLRSDEPDARKVYGASFVLVRPDLHIVWRGDDLGGVADLAPRATGRDRQAVSAGSIDALAGGR</sequence>
<dbReference type="InterPro" id="IPR050641">
    <property type="entry name" value="RIFMO-like"/>
</dbReference>
<dbReference type="RefSeq" id="WP_163773249.1">
    <property type="nucleotide sequence ID" value="NZ_JAAGXA010000011.1"/>
</dbReference>
<accession>A0A6P0HLW9</accession>
<gene>
    <name evidence="4" type="ORF">G3T38_15655</name>
</gene>
<dbReference type="InterPro" id="IPR036188">
    <property type="entry name" value="FAD/NAD-bd_sf"/>
</dbReference>
<evidence type="ECO:0000313" key="4">
    <source>
        <dbReference type="EMBL" id="NEN79709.1"/>
    </source>
</evidence>
<dbReference type="Pfam" id="PF21274">
    <property type="entry name" value="Rng_hyd_C"/>
    <property type="match status" value="1"/>
</dbReference>
<evidence type="ECO:0000313" key="5">
    <source>
        <dbReference type="Proteomes" id="UP000468687"/>
    </source>
</evidence>
<feature type="domain" description="FAD-binding" evidence="3">
    <location>
        <begin position="9"/>
        <end position="361"/>
    </location>
</feature>
<evidence type="ECO:0000256" key="2">
    <source>
        <dbReference type="ARBA" id="ARBA00022827"/>
    </source>
</evidence>
<proteinExistence type="predicted"/>
<comment type="caution">
    <text evidence="4">The sequence shown here is derived from an EMBL/GenBank/DDBJ whole genome shotgun (WGS) entry which is preliminary data.</text>
</comment>
<dbReference type="InterPro" id="IPR002938">
    <property type="entry name" value="FAD-bd"/>
</dbReference>
<dbReference type="EMBL" id="JAAGXA010000011">
    <property type="protein sequence ID" value="NEN79709.1"/>
    <property type="molecule type" value="Genomic_DNA"/>
</dbReference>